<feature type="compositionally biased region" description="Low complexity" evidence="1">
    <location>
        <begin position="270"/>
        <end position="280"/>
    </location>
</feature>
<gene>
    <name evidence="2" type="ORF">DDQ41_24945</name>
</gene>
<evidence type="ECO:0000313" key="2">
    <source>
        <dbReference type="EMBL" id="AWK13123.1"/>
    </source>
</evidence>
<feature type="region of interest" description="Disordered" evidence="1">
    <location>
        <begin position="270"/>
        <end position="301"/>
    </location>
</feature>
<feature type="region of interest" description="Disordered" evidence="1">
    <location>
        <begin position="106"/>
        <end position="128"/>
    </location>
</feature>
<proteinExistence type="predicted"/>
<evidence type="ECO:0000256" key="1">
    <source>
        <dbReference type="SAM" id="MobiDB-lite"/>
    </source>
</evidence>
<name>A0ABM6VFS5_9ACTN</name>
<accession>A0ABM6VFS5</accession>
<organism evidence="2 3">
    <name type="scientific">Streptomyces spongiicola</name>
    <dbReference type="NCBI Taxonomy" id="1690221"/>
    <lineage>
        <taxon>Bacteria</taxon>
        <taxon>Bacillati</taxon>
        <taxon>Actinomycetota</taxon>
        <taxon>Actinomycetes</taxon>
        <taxon>Kitasatosporales</taxon>
        <taxon>Streptomycetaceae</taxon>
        <taxon>Streptomyces</taxon>
    </lineage>
</organism>
<reference evidence="2 3" key="1">
    <citation type="submission" date="2018-05" db="EMBL/GenBank/DDBJ databases">
        <title>Complete genome sequence of the Type Strain of Streptomyces spongiicola HNM0071, the producer of staurosporine.</title>
        <authorList>
            <person name="Zhou S."/>
            <person name="Huang X."/>
        </authorList>
    </citation>
    <scope>NUCLEOTIDE SEQUENCE [LARGE SCALE GENOMIC DNA]</scope>
    <source>
        <strain evidence="2 3">HNM0071</strain>
    </source>
</reference>
<feature type="compositionally biased region" description="Basic and acidic residues" evidence="1">
    <location>
        <begin position="117"/>
        <end position="128"/>
    </location>
</feature>
<feature type="compositionally biased region" description="Polar residues" evidence="1">
    <location>
        <begin position="148"/>
        <end position="164"/>
    </location>
</feature>
<protein>
    <submittedName>
        <fullName evidence="2">Uncharacterized protein</fullName>
    </submittedName>
</protein>
<dbReference type="Proteomes" id="UP000245051">
    <property type="component" value="Chromosome"/>
</dbReference>
<sequence>MGTRRTPVTASLAPLPDHGNVNTVWWQELWRRHAHITTPLRQRGLECDIEFGLSAYIVHVALTDGSYLIIGPPQEPSSNRPPGDPEGWIVTRQHPDDHAVFEVIYDSTPSTGPGAPERPEARDGGSAKHVVEAIDQRLTQLGLLPVPRSSTEGPLVSTASQPRAQESPDLSPRLGRTSAYVYGDALLALTDRLNGTESHAEAAAMLHQILDPTDGLLERLGEFFEAAGEKAKEAEQDDGFDLSYDLADAAAEIRNLGEVLHVAEDRMRALNTTPPARRPAAAPPRTPRLPALPSAQPRQRR</sequence>
<dbReference type="EMBL" id="CP029254">
    <property type="protein sequence ID" value="AWK13123.1"/>
    <property type="molecule type" value="Genomic_DNA"/>
</dbReference>
<keyword evidence="3" id="KW-1185">Reference proteome</keyword>
<feature type="region of interest" description="Disordered" evidence="1">
    <location>
        <begin position="144"/>
        <end position="172"/>
    </location>
</feature>
<evidence type="ECO:0000313" key="3">
    <source>
        <dbReference type="Proteomes" id="UP000245051"/>
    </source>
</evidence>